<keyword evidence="1" id="KW-0812">Transmembrane</keyword>
<feature type="transmembrane region" description="Helical" evidence="1">
    <location>
        <begin position="81"/>
        <end position="102"/>
    </location>
</feature>
<protein>
    <submittedName>
        <fullName evidence="2">Uncharacterized protein</fullName>
    </submittedName>
</protein>
<dbReference type="EMBL" id="JACJTC010000035">
    <property type="protein sequence ID" value="MBD2615959.1"/>
    <property type="molecule type" value="Genomic_DNA"/>
</dbReference>
<gene>
    <name evidence="2" type="ORF">H6G94_32735</name>
</gene>
<reference evidence="2 3" key="1">
    <citation type="journal article" date="2020" name="ISME J.">
        <title>Comparative genomics reveals insights into cyanobacterial evolution and habitat adaptation.</title>
        <authorList>
            <person name="Chen M.Y."/>
            <person name="Teng W.K."/>
            <person name="Zhao L."/>
            <person name="Hu C.X."/>
            <person name="Zhou Y.K."/>
            <person name="Han B.P."/>
            <person name="Song L.R."/>
            <person name="Shu W.S."/>
        </authorList>
    </citation>
    <scope>NUCLEOTIDE SEQUENCE [LARGE SCALE GENOMIC DNA]</scope>
    <source>
        <strain evidence="2 3">FACHB-252</strain>
    </source>
</reference>
<evidence type="ECO:0000313" key="3">
    <source>
        <dbReference type="Proteomes" id="UP000606396"/>
    </source>
</evidence>
<keyword evidence="1" id="KW-0472">Membrane</keyword>
<keyword evidence="1" id="KW-1133">Transmembrane helix</keyword>
<comment type="caution">
    <text evidence="2">The sequence shown here is derived from an EMBL/GenBank/DDBJ whole genome shotgun (WGS) entry which is preliminary data.</text>
</comment>
<keyword evidence="3" id="KW-1185">Reference proteome</keyword>
<accession>A0ABR8HL61</accession>
<dbReference type="Proteomes" id="UP000606396">
    <property type="component" value="Unassembled WGS sequence"/>
</dbReference>
<organism evidence="2 3">
    <name type="scientific">Nostoc punctiforme FACHB-252</name>
    <dbReference type="NCBI Taxonomy" id="1357509"/>
    <lineage>
        <taxon>Bacteria</taxon>
        <taxon>Bacillati</taxon>
        <taxon>Cyanobacteriota</taxon>
        <taxon>Cyanophyceae</taxon>
        <taxon>Nostocales</taxon>
        <taxon>Nostocaceae</taxon>
        <taxon>Nostoc</taxon>
    </lineage>
</organism>
<sequence>MNEVQEIKLWDDWDEINLSTPERQIEQLEILLCQKIHKGEDISQCLEVLQYLKNRTTTEKVEAVIFQEIQNKLTFKYWQRIGQAALIFLVAISCCFAMYQLVNSSLSIQREQGIGNREQETMLKNVGLKQGHRFQGTTCLEKPLLLNWALNPANACF</sequence>
<dbReference type="RefSeq" id="WP_190952454.1">
    <property type="nucleotide sequence ID" value="NZ_JACJTC010000035.1"/>
</dbReference>
<proteinExistence type="predicted"/>
<evidence type="ECO:0000313" key="2">
    <source>
        <dbReference type="EMBL" id="MBD2615959.1"/>
    </source>
</evidence>
<name>A0ABR8HL61_NOSPU</name>
<evidence type="ECO:0000256" key="1">
    <source>
        <dbReference type="SAM" id="Phobius"/>
    </source>
</evidence>